<evidence type="ECO:0000256" key="8">
    <source>
        <dbReference type="ARBA" id="ARBA00023143"/>
    </source>
</evidence>
<comment type="similarity">
    <text evidence="2 9">Belongs to the FliQ/MopD/SpaQ family.</text>
</comment>
<feature type="transmembrane region" description="Helical" evidence="9">
    <location>
        <begin position="51"/>
        <end position="70"/>
    </location>
</feature>
<feature type="transmembrane region" description="Helical" evidence="9">
    <location>
        <begin position="14"/>
        <end position="39"/>
    </location>
</feature>
<evidence type="ECO:0000256" key="1">
    <source>
        <dbReference type="ARBA" id="ARBA00004651"/>
    </source>
</evidence>
<keyword evidence="10" id="KW-0966">Cell projection</keyword>
<comment type="subcellular location">
    <subcellularLocation>
        <location evidence="1 9">Cell membrane</location>
        <topology evidence="1">Multi-pass membrane protein</topology>
    </subcellularLocation>
    <subcellularLocation>
        <location evidence="9">Bacterial flagellum basal body</location>
    </subcellularLocation>
</comment>
<keyword evidence="11" id="KW-1185">Reference proteome</keyword>
<evidence type="ECO:0000313" key="10">
    <source>
        <dbReference type="EMBL" id="MEM5948648.1"/>
    </source>
</evidence>
<proteinExistence type="inferred from homology"/>
<keyword evidence="6 9" id="KW-1133">Transmembrane helix</keyword>
<keyword evidence="8 9" id="KW-0975">Bacterial flagellum</keyword>
<dbReference type="InterPro" id="IPR006305">
    <property type="entry name" value="FliQ"/>
</dbReference>
<evidence type="ECO:0000256" key="3">
    <source>
        <dbReference type="ARBA" id="ARBA00021718"/>
    </source>
</evidence>
<protein>
    <recommendedName>
        <fullName evidence="3 9">Flagellar biosynthetic protein FliQ</fullName>
    </recommendedName>
</protein>
<dbReference type="InterPro" id="IPR002191">
    <property type="entry name" value="Bac_export_3"/>
</dbReference>
<keyword evidence="5 9" id="KW-0812">Transmembrane</keyword>
<comment type="function">
    <text evidence="9">Role in flagellar biosynthesis.</text>
</comment>
<organism evidence="10 11">
    <name type="scientific">Rarispira pelagica</name>
    <dbReference type="NCBI Taxonomy" id="3141764"/>
    <lineage>
        <taxon>Bacteria</taxon>
        <taxon>Pseudomonadati</taxon>
        <taxon>Spirochaetota</taxon>
        <taxon>Spirochaetia</taxon>
        <taxon>Winmispirales</taxon>
        <taxon>Winmispiraceae</taxon>
        <taxon>Rarispira</taxon>
    </lineage>
</organism>
<evidence type="ECO:0000256" key="9">
    <source>
        <dbReference type="RuleBase" id="RU364090"/>
    </source>
</evidence>
<keyword evidence="4 9" id="KW-1003">Cell membrane</keyword>
<evidence type="ECO:0000256" key="2">
    <source>
        <dbReference type="ARBA" id="ARBA00006156"/>
    </source>
</evidence>
<evidence type="ECO:0000256" key="5">
    <source>
        <dbReference type="ARBA" id="ARBA00022692"/>
    </source>
</evidence>
<name>A0ABU9UDA0_9SPIR</name>
<dbReference type="PANTHER" id="PTHR34040">
    <property type="entry name" value="FLAGELLAR BIOSYNTHETIC PROTEIN FLIQ"/>
    <property type="match status" value="1"/>
</dbReference>
<dbReference type="PRINTS" id="PR00952">
    <property type="entry name" value="TYPE3IMQPROT"/>
</dbReference>
<gene>
    <name evidence="9 10" type="primary">fliQ</name>
    <name evidence="10" type="ORF">WKV44_08840</name>
</gene>
<comment type="caution">
    <text evidence="10">The sequence shown here is derived from an EMBL/GenBank/DDBJ whole genome shotgun (WGS) entry which is preliminary data.</text>
</comment>
<keyword evidence="7 9" id="KW-0472">Membrane</keyword>
<dbReference type="PANTHER" id="PTHR34040:SF2">
    <property type="entry name" value="FLAGELLAR BIOSYNTHETIC PROTEIN FLIQ"/>
    <property type="match status" value="1"/>
</dbReference>
<dbReference type="Proteomes" id="UP001466331">
    <property type="component" value="Unassembled WGS sequence"/>
</dbReference>
<evidence type="ECO:0000256" key="6">
    <source>
        <dbReference type="ARBA" id="ARBA00022989"/>
    </source>
</evidence>
<dbReference type="NCBIfam" id="TIGR01402">
    <property type="entry name" value="fliQ"/>
    <property type="match status" value="1"/>
</dbReference>
<dbReference type="Pfam" id="PF01313">
    <property type="entry name" value="Bac_export_3"/>
    <property type="match status" value="1"/>
</dbReference>
<keyword evidence="10" id="KW-0282">Flagellum</keyword>
<evidence type="ECO:0000256" key="4">
    <source>
        <dbReference type="ARBA" id="ARBA00022475"/>
    </source>
</evidence>
<dbReference type="PIRSF" id="PIRSF004669">
    <property type="entry name" value="FliQ"/>
    <property type="match status" value="1"/>
</dbReference>
<evidence type="ECO:0000313" key="11">
    <source>
        <dbReference type="Proteomes" id="UP001466331"/>
    </source>
</evidence>
<keyword evidence="10" id="KW-0969">Cilium</keyword>
<evidence type="ECO:0000256" key="7">
    <source>
        <dbReference type="ARBA" id="ARBA00023136"/>
    </source>
</evidence>
<dbReference type="EMBL" id="JBCHKQ010000004">
    <property type="protein sequence ID" value="MEM5948648.1"/>
    <property type="molecule type" value="Genomic_DNA"/>
</dbReference>
<sequence>MDLGTAVYLLRSSVFQLIVIAAPLLLVGLVVGLIISIFQATTSIQEQTLTFVPKMLAILGVLAFLGPWIVSSISQFTIRLIEMIPDIVR</sequence>
<reference evidence="10 11" key="1">
    <citation type="submission" date="2024-03" db="EMBL/GenBank/DDBJ databases">
        <title>Ignisphaera cupida sp. nov., a hyperthermophilic hydrolytic archaeon from a hot spring of Kamchatka, and proposal of Ignisphaeraceae fam. nov.</title>
        <authorList>
            <person name="Podosokorskaya O.A."/>
            <person name="Elcheninov A.G."/>
            <person name="Maltseva A.I."/>
            <person name="Zayulina K.S."/>
            <person name="Novikov A."/>
            <person name="Merkel A.Y."/>
        </authorList>
    </citation>
    <scope>NUCLEOTIDE SEQUENCE [LARGE SCALE GENOMIC DNA]</scope>
    <source>
        <strain evidence="10 11">38H-sp</strain>
    </source>
</reference>
<accession>A0ABU9UDA0</accession>